<proteinExistence type="predicted"/>
<protein>
    <submittedName>
        <fullName evidence="1">Uncharacterized protein</fullName>
    </submittedName>
</protein>
<organism evidence="1 2">
    <name type="scientific">Maribacter dokdonensis</name>
    <dbReference type="NCBI Taxonomy" id="320912"/>
    <lineage>
        <taxon>Bacteria</taxon>
        <taxon>Pseudomonadati</taxon>
        <taxon>Bacteroidota</taxon>
        <taxon>Flavobacteriia</taxon>
        <taxon>Flavobacteriales</taxon>
        <taxon>Flavobacteriaceae</taxon>
        <taxon>Maribacter</taxon>
    </lineage>
</organism>
<evidence type="ECO:0000313" key="1">
    <source>
        <dbReference type="EMBL" id="SDT22643.1"/>
    </source>
</evidence>
<evidence type="ECO:0000313" key="2">
    <source>
        <dbReference type="Proteomes" id="UP000199574"/>
    </source>
</evidence>
<name>A0ABY0UVE3_9FLAO</name>
<keyword evidence="2" id="KW-1185">Reference proteome</keyword>
<dbReference type="GeneID" id="90592459"/>
<dbReference type="Proteomes" id="UP000199574">
    <property type="component" value="Chromosome I"/>
</dbReference>
<dbReference type="RefSeq" id="WP_091607415.1">
    <property type="nucleotide sequence ID" value="NZ_LT629754.1"/>
</dbReference>
<accession>A0ABY0UVE3</accession>
<dbReference type="EMBL" id="LT629754">
    <property type="protein sequence ID" value="SDT22643.1"/>
    <property type="molecule type" value="Genomic_DNA"/>
</dbReference>
<reference evidence="1 2" key="1">
    <citation type="submission" date="2016-10" db="EMBL/GenBank/DDBJ databases">
        <authorList>
            <person name="Varghese N."/>
            <person name="Submissions S."/>
        </authorList>
    </citation>
    <scope>NUCLEOTIDE SEQUENCE [LARGE SCALE GENOMIC DNA]</scope>
    <source>
        <strain evidence="1 2">MAR_2009_60</strain>
    </source>
</reference>
<gene>
    <name evidence="1" type="ORF">SAMN05192545_3084</name>
</gene>
<sequence length="151" mass="17416">MKNTLGNKLNLLDFGLIGEELSIGELLHSSYKRGKKDAIKEIEKDFQNNLQSAAQSSSLLKSKLQQEDISVYDMYLKVVNFNTFKCLVIIKKEDYLTKLKRRKSYTVSEHINDTNNRIELDFSFMSLSNELVVENITSDGFIFKYGTEEKV</sequence>